<reference evidence="13 14" key="1">
    <citation type="submission" date="2019-08" db="EMBL/GenBank/DDBJ databases">
        <title>Deep-cultivation of Planctomycetes and their phenomic and genomic characterization uncovers novel biology.</title>
        <authorList>
            <person name="Wiegand S."/>
            <person name="Jogler M."/>
            <person name="Boedeker C."/>
            <person name="Pinto D."/>
            <person name="Vollmers J."/>
            <person name="Rivas-Marin E."/>
            <person name="Kohn T."/>
            <person name="Peeters S.H."/>
            <person name="Heuer A."/>
            <person name="Rast P."/>
            <person name="Oberbeckmann S."/>
            <person name="Bunk B."/>
            <person name="Jeske O."/>
            <person name="Meyerdierks A."/>
            <person name="Storesund J.E."/>
            <person name="Kallscheuer N."/>
            <person name="Luecker S."/>
            <person name="Lage O.M."/>
            <person name="Pohl T."/>
            <person name="Merkel B.J."/>
            <person name="Hornburger P."/>
            <person name="Mueller R.-W."/>
            <person name="Bruemmer F."/>
            <person name="Labrenz M."/>
            <person name="Spormann A.M."/>
            <person name="Op den Camp H."/>
            <person name="Overmann J."/>
            <person name="Amann R."/>
            <person name="Jetten M.S.M."/>
            <person name="Mascher T."/>
            <person name="Medema M.H."/>
            <person name="Devos D.P."/>
            <person name="Kaster A.-K."/>
            <person name="Ovreas L."/>
            <person name="Rohde M."/>
            <person name="Galperin M.Y."/>
            <person name="Jogler C."/>
        </authorList>
    </citation>
    <scope>NUCLEOTIDE SEQUENCE [LARGE SCALE GENOMIC DNA]</scope>
    <source>
        <strain evidence="13 14">Pr1d</strain>
    </source>
</reference>
<evidence type="ECO:0000256" key="7">
    <source>
        <dbReference type="ARBA" id="ARBA00023146"/>
    </source>
</evidence>
<evidence type="ECO:0000256" key="5">
    <source>
        <dbReference type="ARBA" id="ARBA00022840"/>
    </source>
</evidence>
<feature type="binding site" evidence="9">
    <location>
        <position position="283"/>
    </location>
    <ligand>
        <name>L-serine</name>
        <dbReference type="ChEBI" id="CHEBI:33384"/>
    </ligand>
</feature>
<dbReference type="Proteomes" id="UP000323917">
    <property type="component" value="Chromosome"/>
</dbReference>
<evidence type="ECO:0000256" key="3">
    <source>
        <dbReference type="ARBA" id="ARBA00022598"/>
    </source>
</evidence>
<dbReference type="PANTHER" id="PTHR11778">
    <property type="entry name" value="SERYL-TRNA SYNTHETASE"/>
    <property type="match status" value="1"/>
</dbReference>
<feature type="binding site" evidence="9">
    <location>
        <position position="229"/>
    </location>
    <ligand>
        <name>L-serine</name>
        <dbReference type="ChEBI" id="CHEBI:33384"/>
    </ligand>
</feature>
<dbReference type="InterPro" id="IPR033729">
    <property type="entry name" value="SerRS_core"/>
</dbReference>
<keyword evidence="3 13" id="KW-0436">Ligase</keyword>
<dbReference type="NCBIfam" id="TIGR00414">
    <property type="entry name" value="serS"/>
    <property type="match status" value="1"/>
</dbReference>
<evidence type="ECO:0000256" key="8">
    <source>
        <dbReference type="NCBIfam" id="TIGR00414"/>
    </source>
</evidence>
<feature type="binding site" evidence="10">
    <location>
        <begin position="260"/>
        <end position="262"/>
    </location>
    <ligand>
        <name>ATP</name>
        <dbReference type="ChEBI" id="CHEBI:30616"/>
    </ligand>
</feature>
<dbReference type="GO" id="GO:0005524">
    <property type="term" value="F:ATP binding"/>
    <property type="evidence" value="ECO:0007669"/>
    <property type="project" value="UniProtKB-KW"/>
</dbReference>
<evidence type="ECO:0000256" key="11">
    <source>
        <dbReference type="SAM" id="MobiDB-lite"/>
    </source>
</evidence>
<feature type="binding site" evidence="10">
    <location>
        <begin position="350"/>
        <end position="353"/>
    </location>
    <ligand>
        <name>ATP</name>
        <dbReference type="ChEBI" id="CHEBI:30616"/>
    </ligand>
</feature>
<dbReference type="PRINTS" id="PR00981">
    <property type="entry name" value="TRNASYNTHSER"/>
</dbReference>
<dbReference type="Pfam" id="PF00587">
    <property type="entry name" value="tRNA-synt_2b"/>
    <property type="match status" value="1"/>
</dbReference>
<dbReference type="InterPro" id="IPR015866">
    <property type="entry name" value="Ser-tRNA-synth_1_N"/>
</dbReference>
<proteinExistence type="predicted"/>
<dbReference type="CDD" id="cd00770">
    <property type="entry name" value="SerRS_core"/>
    <property type="match status" value="1"/>
</dbReference>
<feature type="binding site" evidence="10">
    <location>
        <begin position="276"/>
        <end position="279"/>
    </location>
    <ligand>
        <name>ATP</name>
        <dbReference type="ChEBI" id="CHEBI:30616"/>
    </ligand>
</feature>
<dbReference type="GO" id="GO:0004828">
    <property type="term" value="F:serine-tRNA ligase activity"/>
    <property type="evidence" value="ECO:0007669"/>
    <property type="project" value="UniProtKB-UniRule"/>
</dbReference>
<keyword evidence="7" id="KW-0030">Aminoacyl-tRNA synthetase</keyword>
<dbReference type="Gene3D" id="3.30.930.10">
    <property type="entry name" value="Bira Bifunctional Protein, Domain 2"/>
    <property type="match status" value="1"/>
</dbReference>
<evidence type="ECO:0000313" key="13">
    <source>
        <dbReference type="EMBL" id="QEG34473.1"/>
    </source>
</evidence>
<evidence type="ECO:0000256" key="2">
    <source>
        <dbReference type="ARBA" id="ARBA00022490"/>
    </source>
</evidence>
<dbReference type="InterPro" id="IPR002317">
    <property type="entry name" value="Ser-tRNA-ligase_type_1"/>
</dbReference>
<dbReference type="InterPro" id="IPR002314">
    <property type="entry name" value="aa-tRNA-synt_IIb"/>
</dbReference>
<keyword evidence="5 10" id="KW-0067">ATP-binding</keyword>
<evidence type="ECO:0000256" key="4">
    <source>
        <dbReference type="ARBA" id="ARBA00022741"/>
    </source>
</evidence>
<dbReference type="Gene3D" id="1.10.287.40">
    <property type="entry name" value="Serine-tRNA synthetase, tRNA binding domain"/>
    <property type="match status" value="1"/>
</dbReference>
<keyword evidence="14" id="KW-1185">Reference proteome</keyword>
<protein>
    <recommendedName>
        <fullName evidence="1 8">Serine--tRNA ligase</fullName>
        <ecNumber evidence="1 8">6.1.1.11</ecNumber>
    </recommendedName>
</protein>
<organism evidence="13 14">
    <name type="scientific">Bythopirellula goksoeyrii</name>
    <dbReference type="NCBI Taxonomy" id="1400387"/>
    <lineage>
        <taxon>Bacteria</taxon>
        <taxon>Pseudomonadati</taxon>
        <taxon>Planctomycetota</taxon>
        <taxon>Planctomycetia</taxon>
        <taxon>Pirellulales</taxon>
        <taxon>Lacipirellulaceae</taxon>
        <taxon>Bythopirellula</taxon>
    </lineage>
</organism>
<gene>
    <name evidence="13" type="primary">serS</name>
    <name evidence="13" type="ORF">Pr1d_17530</name>
</gene>
<dbReference type="EC" id="6.1.1.11" evidence="1 8"/>
<dbReference type="GO" id="GO:0006434">
    <property type="term" value="P:seryl-tRNA aminoacylation"/>
    <property type="evidence" value="ECO:0007669"/>
    <property type="project" value="UniProtKB-UniRule"/>
</dbReference>
<keyword evidence="4" id="KW-0547">Nucleotide-binding</keyword>
<evidence type="ECO:0000313" key="14">
    <source>
        <dbReference type="Proteomes" id="UP000323917"/>
    </source>
</evidence>
<evidence type="ECO:0000259" key="12">
    <source>
        <dbReference type="PROSITE" id="PS50862"/>
    </source>
</evidence>
<dbReference type="RefSeq" id="WP_148073123.1">
    <property type="nucleotide sequence ID" value="NZ_CP042913.1"/>
</dbReference>
<dbReference type="Pfam" id="PF02403">
    <property type="entry name" value="Seryl_tRNA_N"/>
    <property type="match status" value="1"/>
</dbReference>
<dbReference type="InterPro" id="IPR042103">
    <property type="entry name" value="SerRS_1_N_sf"/>
</dbReference>
<keyword evidence="2" id="KW-0963">Cytoplasm</keyword>
<dbReference type="SUPFAM" id="SSF55681">
    <property type="entry name" value="Class II aaRS and biotin synthetases"/>
    <property type="match status" value="1"/>
</dbReference>
<evidence type="ECO:0000256" key="9">
    <source>
        <dbReference type="PIRSR" id="PIRSR001529-1"/>
    </source>
</evidence>
<feature type="site" description="Important for serine binding" evidence="9">
    <location>
        <position position="386"/>
    </location>
</feature>
<dbReference type="KEGG" id="bgok:Pr1d_17530"/>
<dbReference type="PROSITE" id="PS50862">
    <property type="entry name" value="AA_TRNA_LIGASE_II"/>
    <property type="match status" value="1"/>
</dbReference>
<dbReference type="GO" id="GO:0005737">
    <property type="term" value="C:cytoplasm"/>
    <property type="evidence" value="ECO:0007669"/>
    <property type="project" value="UniProtKB-UniRule"/>
</dbReference>
<evidence type="ECO:0000256" key="10">
    <source>
        <dbReference type="PIRSR" id="PIRSR001529-2"/>
    </source>
</evidence>
<evidence type="ECO:0000256" key="6">
    <source>
        <dbReference type="ARBA" id="ARBA00022917"/>
    </source>
</evidence>
<feature type="binding site" evidence="9">
    <location>
        <position position="384"/>
    </location>
    <ligand>
        <name>L-serine</name>
        <dbReference type="ChEBI" id="CHEBI:33384"/>
    </ligand>
</feature>
<name>A0A5B9QK46_9BACT</name>
<dbReference type="OrthoDB" id="9804647at2"/>
<accession>A0A5B9QK46</accession>
<feature type="binding site" evidence="9">
    <location>
        <position position="260"/>
    </location>
    <ligand>
        <name>L-serine</name>
        <dbReference type="ChEBI" id="CHEBI:33384"/>
    </ligand>
</feature>
<feature type="region of interest" description="Disordered" evidence="11">
    <location>
        <begin position="56"/>
        <end position="85"/>
    </location>
</feature>
<sequence length="428" mass="48109">MLDKKYILENPDVVQKNCVNRGVKADVHRFVELESKCRQMQQEIEELSRQANVVSKSIGKAKDDAEREQRKEEGRTLREQKDVKQEQVDRLAAEAGAIYRSMPNLTHPDAPVGEEHHAREFRRGKTEVRKFSFPVLDHVLIAEQHDLIDFEGGARIAGNGFYFLKNEAALLELALQQYTMQFLVAEGFIPTITPDLARNEILQGVGFIPRGPETQIYSVENNDLNLVATAEITLGGLYAGEVLDRDQLPLKMCGVSHCFRTEAGAAGRASRGLYRVHQFTKVEMFAFTLPEQSEEMHQYFCDLECKIFDGLGIPYKVIDTATGDLGGPAYRKFDLEAWMPGRGKNGEYGEVTSTSNCTDYQSRRLNIRYKVQGEKGTHLVHTLNGTAVAISRALIAILENYQQADGTVVVPEVLRKWVGKDRIGTAEE</sequence>
<keyword evidence="6" id="KW-0648">Protein biosynthesis</keyword>
<dbReference type="SUPFAM" id="SSF46589">
    <property type="entry name" value="tRNA-binding arm"/>
    <property type="match status" value="1"/>
</dbReference>
<evidence type="ECO:0000256" key="1">
    <source>
        <dbReference type="ARBA" id="ARBA00012840"/>
    </source>
</evidence>
<dbReference type="AlphaFoldDB" id="A0A5B9QK46"/>
<feature type="compositionally biased region" description="Basic and acidic residues" evidence="11">
    <location>
        <begin position="60"/>
        <end position="85"/>
    </location>
</feature>
<dbReference type="InterPro" id="IPR006195">
    <property type="entry name" value="aa-tRNA-synth_II"/>
</dbReference>
<dbReference type="InterPro" id="IPR045864">
    <property type="entry name" value="aa-tRNA-synth_II/BPL/LPL"/>
</dbReference>
<dbReference type="InterPro" id="IPR010978">
    <property type="entry name" value="tRNA-bd_arm"/>
</dbReference>
<dbReference type="PIRSF" id="PIRSF001529">
    <property type="entry name" value="Ser-tRNA-synth_IIa"/>
    <property type="match status" value="1"/>
</dbReference>
<dbReference type="EMBL" id="CP042913">
    <property type="protein sequence ID" value="QEG34473.1"/>
    <property type="molecule type" value="Genomic_DNA"/>
</dbReference>
<feature type="domain" description="Aminoacyl-transfer RNA synthetases class-II family profile" evidence="12">
    <location>
        <begin position="137"/>
        <end position="411"/>
    </location>
</feature>